<keyword evidence="4" id="KW-1133">Transmembrane helix</keyword>
<reference evidence="6 7" key="1">
    <citation type="journal article" date="2017" name="ISME J.">
        <title>Potential for microbial H2 and metal transformations associated with novel bacteria and archaea in deep terrestrial subsurface sediments.</title>
        <authorList>
            <person name="Hernsdorf A.W."/>
            <person name="Amano Y."/>
            <person name="Miyakawa K."/>
            <person name="Ise K."/>
            <person name="Suzuki Y."/>
            <person name="Anantharaman K."/>
            <person name="Probst A."/>
            <person name="Burstein D."/>
            <person name="Thomas B.C."/>
            <person name="Banfield J.F."/>
        </authorList>
    </citation>
    <scope>NUCLEOTIDE SEQUENCE [LARGE SCALE GENOMIC DNA]</scope>
    <source>
        <strain evidence="6">HGW-Wallbacteria-1</strain>
    </source>
</reference>
<dbReference type="SMART" id="SM00283">
    <property type="entry name" value="MA"/>
    <property type="match status" value="1"/>
</dbReference>
<comment type="similarity">
    <text evidence="2">Belongs to the methyl-accepting chemotaxis (MCP) protein family.</text>
</comment>
<dbReference type="GO" id="GO:0004888">
    <property type="term" value="F:transmembrane signaling receptor activity"/>
    <property type="evidence" value="ECO:0007669"/>
    <property type="project" value="TreeGrafter"/>
</dbReference>
<proteinExistence type="inferred from homology"/>
<evidence type="ECO:0000259" key="5">
    <source>
        <dbReference type="PROSITE" id="PS50111"/>
    </source>
</evidence>
<dbReference type="PANTHER" id="PTHR43531">
    <property type="entry name" value="PROTEIN ICFG"/>
    <property type="match status" value="1"/>
</dbReference>
<dbReference type="SUPFAM" id="SSF58104">
    <property type="entry name" value="Methyl-accepting chemotaxis protein (MCP) signaling domain"/>
    <property type="match status" value="1"/>
</dbReference>
<keyword evidence="4" id="KW-0472">Membrane</keyword>
<evidence type="ECO:0000256" key="1">
    <source>
        <dbReference type="ARBA" id="ARBA00022500"/>
    </source>
</evidence>
<evidence type="ECO:0000313" key="7">
    <source>
        <dbReference type="Proteomes" id="UP000233256"/>
    </source>
</evidence>
<comment type="caution">
    <text evidence="6">The sequence shown here is derived from an EMBL/GenBank/DDBJ whole genome shotgun (WGS) entry which is preliminary data.</text>
</comment>
<feature type="transmembrane region" description="Helical" evidence="4">
    <location>
        <begin position="352"/>
        <end position="376"/>
    </location>
</feature>
<dbReference type="InterPro" id="IPR004089">
    <property type="entry name" value="MCPsignal_dom"/>
</dbReference>
<dbReference type="Pfam" id="PF00015">
    <property type="entry name" value="MCPsignal"/>
    <property type="match status" value="1"/>
</dbReference>
<evidence type="ECO:0000256" key="4">
    <source>
        <dbReference type="SAM" id="Phobius"/>
    </source>
</evidence>
<dbReference type="GO" id="GO:0006935">
    <property type="term" value="P:chemotaxis"/>
    <property type="evidence" value="ECO:0007669"/>
    <property type="project" value="UniProtKB-KW"/>
</dbReference>
<dbReference type="GO" id="GO:0005886">
    <property type="term" value="C:plasma membrane"/>
    <property type="evidence" value="ECO:0007669"/>
    <property type="project" value="TreeGrafter"/>
</dbReference>
<gene>
    <name evidence="6" type="ORF">CVV64_13395</name>
</gene>
<protein>
    <recommendedName>
        <fullName evidence="5">Methyl-accepting transducer domain-containing protein</fullName>
    </recommendedName>
</protein>
<evidence type="ECO:0000256" key="2">
    <source>
        <dbReference type="ARBA" id="ARBA00029447"/>
    </source>
</evidence>
<keyword evidence="3" id="KW-0807">Transducer</keyword>
<feature type="domain" description="Methyl-accepting transducer" evidence="5">
    <location>
        <begin position="393"/>
        <end position="622"/>
    </location>
</feature>
<accession>A0A2N1PMV9</accession>
<dbReference type="Proteomes" id="UP000233256">
    <property type="component" value="Unassembled WGS sequence"/>
</dbReference>
<dbReference type="Gene3D" id="1.10.287.950">
    <property type="entry name" value="Methyl-accepting chemotaxis protein"/>
    <property type="match status" value="1"/>
</dbReference>
<dbReference type="GO" id="GO:0007165">
    <property type="term" value="P:signal transduction"/>
    <property type="evidence" value="ECO:0007669"/>
    <property type="project" value="UniProtKB-KW"/>
</dbReference>
<dbReference type="InterPro" id="IPR051310">
    <property type="entry name" value="MCP_chemotaxis"/>
</dbReference>
<keyword evidence="4" id="KW-0812">Transmembrane</keyword>
<dbReference type="EMBL" id="PGXC01000014">
    <property type="protein sequence ID" value="PKK89665.1"/>
    <property type="molecule type" value="Genomic_DNA"/>
</dbReference>
<sequence length="644" mass="69902">MKRNNSMRIRILIPSLTILVLCVIIQFYFIWRTVIETIRENRSSITSEAARAEEGRLKTRFDQALGVIHRTSEKALALASVFSAMPEVEKAYSQARKGNMDDENDPVIADARKKLKTSLSPCISKFSELTGLGPLQLHFHLPNAHSFARVWRKDWQTSRNGRKIDVSDDISGFRATIVQINSDNGKPIQGIEVGRGGFVIRGIARVGQTTGKSQGSCEVMFSFDSIISYLGSDKQKSESDNLDDCFGIFMKKDLLSIATGLRDESKYPSVGSAILCSSTDSKRILDNTGSDLLQNGFENPSFRASGSTMTAVFPIEDYSGSKIGALAIVTDLTSSIERLNANAVKFSDNLTWIMNVSISAASGAVFIIALAIWLILGKAQKNLGNLTDQMRSSADNIGTFSSSVREHSIQIADGATAQAASFQEITSSIQESAARTGKINEHTQAAANGAVKVRDDAESSHVNMENMMNAMVKIRQSADETSQIIRTIDEIAFRTNLLALNAAVEAARAGEAGKGFAVVAEEVRTLARQSAEAARNTSELIDESRDAVNKGEGISTMVREDLLKIRDESRILAERINEISLASKENATNMTQLTDATVRIDSVTQTNAASAEELSSLGTELLSLVRENSSVLSKLESEISGTAD</sequence>
<evidence type="ECO:0000256" key="3">
    <source>
        <dbReference type="PROSITE-ProRule" id="PRU00284"/>
    </source>
</evidence>
<dbReference type="AlphaFoldDB" id="A0A2N1PMV9"/>
<name>A0A2N1PMV9_9BACT</name>
<organism evidence="6 7">
    <name type="scientific">Candidatus Wallbacteria bacterium HGW-Wallbacteria-1</name>
    <dbReference type="NCBI Taxonomy" id="2013854"/>
    <lineage>
        <taxon>Bacteria</taxon>
        <taxon>Candidatus Walliibacteriota</taxon>
    </lineage>
</organism>
<dbReference type="PROSITE" id="PS50111">
    <property type="entry name" value="CHEMOTAXIS_TRANSDUC_2"/>
    <property type="match status" value="1"/>
</dbReference>
<feature type="transmembrane region" description="Helical" evidence="4">
    <location>
        <begin position="12"/>
        <end position="31"/>
    </location>
</feature>
<dbReference type="PANTHER" id="PTHR43531:SF11">
    <property type="entry name" value="METHYL-ACCEPTING CHEMOTAXIS PROTEIN 3"/>
    <property type="match status" value="1"/>
</dbReference>
<keyword evidence="1" id="KW-0145">Chemotaxis</keyword>
<evidence type="ECO:0000313" key="6">
    <source>
        <dbReference type="EMBL" id="PKK89665.1"/>
    </source>
</evidence>